<dbReference type="AlphaFoldDB" id="A0A9W9RTN1"/>
<evidence type="ECO:0000313" key="6">
    <source>
        <dbReference type="EMBL" id="KAJ5364789.1"/>
    </source>
</evidence>
<keyword evidence="2" id="KW-0436">Ligase</keyword>
<proteinExistence type="inferred from homology"/>
<dbReference type="PANTHER" id="PTHR43785">
    <property type="entry name" value="GAMMA-GLUTAMYLPUTRESCINE SYNTHETASE"/>
    <property type="match status" value="1"/>
</dbReference>
<dbReference type="Gene3D" id="3.30.590.10">
    <property type="entry name" value="Glutamine synthetase/guanido kinase, catalytic domain"/>
    <property type="match status" value="1"/>
</dbReference>
<sequence length="472" mass="53284">MSSKDLELLKKFFAQNYGVKFIRLHWVDYSGVLRTRIIPRARSIRLAAGSDTYHLAQNCMICPISTSPRCFPLEVEDWTLYPDWTSLMLCDFAPTHASVMCATGHNGTTTRNPNPEHLARCPRTLLQTVLHNFYADYPRFQDGLLLGFEIEFVLLDESSNLASSLDRMVGYSLTAGIRAENLAILEEIVTALEFAGVEIYHLHTETTDQLEIALSPMAPVRAVDALMMAQETIRTICIRHGRRACMAPRPTLLSSGPLNGCHVHLSLNPASSPNSLMNVTEEGQIMEDQEEQANSADYASFLSGILRKTKALCAFGLANYDSYCRVLGDCAGEWIGWGTHNREFPVRGMRPNRWEIRCLDTTANVYLFVAALVASGMDGMKQTTPLTITDCPLAPQLYSPEEAERRLREYGITERMPKSLEVALKCVQEDEELRGWVGEELFAQYRRVKDIEIQHFSGMSDEARRQKFLDYF</sequence>
<evidence type="ECO:0000259" key="5">
    <source>
        <dbReference type="PROSITE" id="PS51987"/>
    </source>
</evidence>
<dbReference type="EMBL" id="JAPZBS010000008">
    <property type="protein sequence ID" value="KAJ5364789.1"/>
    <property type="molecule type" value="Genomic_DNA"/>
</dbReference>
<dbReference type="GO" id="GO:0004356">
    <property type="term" value="F:glutamine synthetase activity"/>
    <property type="evidence" value="ECO:0007669"/>
    <property type="project" value="InterPro"/>
</dbReference>
<dbReference type="SMART" id="SM01230">
    <property type="entry name" value="Gln-synt_C"/>
    <property type="match status" value="1"/>
</dbReference>
<protein>
    <recommendedName>
        <fullName evidence="1">Glutamine synthetase</fullName>
    </recommendedName>
</protein>
<evidence type="ECO:0000313" key="7">
    <source>
        <dbReference type="Proteomes" id="UP001147782"/>
    </source>
</evidence>
<feature type="domain" description="GS catalytic" evidence="5">
    <location>
        <begin position="122"/>
        <end position="472"/>
    </location>
</feature>
<evidence type="ECO:0000256" key="3">
    <source>
        <dbReference type="PROSITE-ProRule" id="PRU01331"/>
    </source>
</evidence>
<evidence type="ECO:0000256" key="4">
    <source>
        <dbReference type="RuleBase" id="RU000384"/>
    </source>
</evidence>
<dbReference type="Gene3D" id="3.10.20.70">
    <property type="entry name" value="Glutamine synthetase, N-terminal domain"/>
    <property type="match status" value="1"/>
</dbReference>
<dbReference type="InterPro" id="IPR014746">
    <property type="entry name" value="Gln_synth/guanido_kin_cat_dom"/>
</dbReference>
<evidence type="ECO:0000256" key="1">
    <source>
        <dbReference type="ARBA" id="ARBA00021364"/>
    </source>
</evidence>
<keyword evidence="7" id="KW-1185">Reference proteome</keyword>
<name>A0A9W9RTN1_9EURO</name>
<dbReference type="Pfam" id="PF00120">
    <property type="entry name" value="Gln-synt_C"/>
    <property type="match status" value="1"/>
</dbReference>
<reference evidence="6" key="2">
    <citation type="journal article" date="2023" name="IMA Fungus">
        <title>Comparative genomic study of the Penicillium genus elucidates a diverse pangenome and 15 lateral gene transfer events.</title>
        <authorList>
            <person name="Petersen C."/>
            <person name="Sorensen T."/>
            <person name="Nielsen M.R."/>
            <person name="Sondergaard T.E."/>
            <person name="Sorensen J.L."/>
            <person name="Fitzpatrick D.A."/>
            <person name="Frisvad J.C."/>
            <person name="Nielsen K.L."/>
        </authorList>
    </citation>
    <scope>NUCLEOTIDE SEQUENCE</scope>
    <source>
        <strain evidence="6">IBT 29864</strain>
    </source>
</reference>
<dbReference type="InterPro" id="IPR008146">
    <property type="entry name" value="Gln_synth_cat_dom"/>
</dbReference>
<comment type="similarity">
    <text evidence="3 4">Belongs to the glutamine synthetase family.</text>
</comment>
<organism evidence="6 7">
    <name type="scientific">Penicillium cataractarum</name>
    <dbReference type="NCBI Taxonomy" id="2100454"/>
    <lineage>
        <taxon>Eukaryota</taxon>
        <taxon>Fungi</taxon>
        <taxon>Dikarya</taxon>
        <taxon>Ascomycota</taxon>
        <taxon>Pezizomycotina</taxon>
        <taxon>Eurotiomycetes</taxon>
        <taxon>Eurotiomycetidae</taxon>
        <taxon>Eurotiales</taxon>
        <taxon>Aspergillaceae</taxon>
        <taxon>Penicillium</taxon>
    </lineage>
</organism>
<dbReference type="PANTHER" id="PTHR43785:SF2">
    <property type="entry name" value="TYPE-1 GLUTAMINE SYNTHETASE 1"/>
    <property type="match status" value="1"/>
</dbReference>
<dbReference type="RefSeq" id="XP_056552415.1">
    <property type="nucleotide sequence ID" value="XM_056703415.1"/>
</dbReference>
<evidence type="ECO:0000256" key="2">
    <source>
        <dbReference type="ARBA" id="ARBA00022598"/>
    </source>
</evidence>
<reference evidence="6" key="1">
    <citation type="submission" date="2022-11" db="EMBL/GenBank/DDBJ databases">
        <authorList>
            <person name="Petersen C."/>
        </authorList>
    </citation>
    <scope>NUCLEOTIDE SEQUENCE</scope>
    <source>
        <strain evidence="6">IBT 29864</strain>
    </source>
</reference>
<dbReference type="SUPFAM" id="SSF54368">
    <property type="entry name" value="Glutamine synthetase, N-terminal domain"/>
    <property type="match status" value="1"/>
</dbReference>
<gene>
    <name evidence="6" type="ORF">N7496_010502</name>
</gene>
<dbReference type="PROSITE" id="PS51987">
    <property type="entry name" value="GS_CATALYTIC"/>
    <property type="match status" value="1"/>
</dbReference>
<comment type="caution">
    <text evidence="6">The sequence shown here is derived from an EMBL/GenBank/DDBJ whole genome shotgun (WGS) entry which is preliminary data.</text>
</comment>
<accession>A0A9W9RTN1</accession>
<dbReference type="InterPro" id="IPR036651">
    <property type="entry name" value="Gln_synt_N_sf"/>
</dbReference>
<dbReference type="Proteomes" id="UP001147782">
    <property type="component" value="Unassembled WGS sequence"/>
</dbReference>
<dbReference type="OrthoDB" id="3364440at2759"/>
<dbReference type="GeneID" id="81442594"/>
<dbReference type="SUPFAM" id="SSF55931">
    <property type="entry name" value="Glutamine synthetase/guanido kinase"/>
    <property type="match status" value="1"/>
</dbReference>
<dbReference type="GO" id="GO:0006542">
    <property type="term" value="P:glutamine biosynthetic process"/>
    <property type="evidence" value="ECO:0007669"/>
    <property type="project" value="InterPro"/>
</dbReference>